<name>A0A915KHC2_ROMCU</name>
<dbReference type="AlphaFoldDB" id="A0A915KHC2"/>
<dbReference type="Proteomes" id="UP000887565">
    <property type="component" value="Unplaced"/>
</dbReference>
<sequence>MVEVQQLKTSKAFTVTNGVAHHHQYALENGDERKTKINFMLQFKEKIKKTGITHMRTLFTIAPKCTKASVNLALSSRAAMCNGVQPEWSLLFNNF</sequence>
<reference evidence="2" key="1">
    <citation type="submission" date="2022-11" db="UniProtKB">
        <authorList>
            <consortium name="WormBaseParasite"/>
        </authorList>
    </citation>
    <scope>IDENTIFICATION</scope>
</reference>
<organism evidence="1 2">
    <name type="scientific">Romanomermis culicivorax</name>
    <name type="common">Nematode worm</name>
    <dbReference type="NCBI Taxonomy" id="13658"/>
    <lineage>
        <taxon>Eukaryota</taxon>
        <taxon>Metazoa</taxon>
        <taxon>Ecdysozoa</taxon>
        <taxon>Nematoda</taxon>
        <taxon>Enoplea</taxon>
        <taxon>Dorylaimia</taxon>
        <taxon>Mermithida</taxon>
        <taxon>Mermithoidea</taxon>
        <taxon>Mermithidae</taxon>
        <taxon>Romanomermis</taxon>
    </lineage>
</organism>
<protein>
    <submittedName>
        <fullName evidence="2">Uncharacterized protein</fullName>
    </submittedName>
</protein>
<proteinExistence type="predicted"/>
<evidence type="ECO:0000313" key="1">
    <source>
        <dbReference type="Proteomes" id="UP000887565"/>
    </source>
</evidence>
<dbReference type="WBParaSite" id="nRc.2.0.1.t38233-RA">
    <property type="protein sequence ID" value="nRc.2.0.1.t38233-RA"/>
    <property type="gene ID" value="nRc.2.0.1.g38233"/>
</dbReference>
<accession>A0A915KHC2</accession>
<keyword evidence="1" id="KW-1185">Reference proteome</keyword>
<evidence type="ECO:0000313" key="2">
    <source>
        <dbReference type="WBParaSite" id="nRc.2.0.1.t38233-RA"/>
    </source>
</evidence>